<dbReference type="RefSeq" id="XP_018004240.1">
    <property type="nucleotide sequence ID" value="XM_018149314.1"/>
</dbReference>
<reference evidence="2 3" key="1">
    <citation type="submission" date="2015-06" db="EMBL/GenBank/DDBJ databases">
        <title>Draft genome of the ant-associated black yeast Phialophora attae CBS 131958.</title>
        <authorList>
            <person name="Moreno L.F."/>
            <person name="Stielow B.J."/>
            <person name="de Hoog S."/>
            <person name="Vicente V.A."/>
            <person name="Weiss V.A."/>
            <person name="de Vries M."/>
            <person name="Cruz L.M."/>
            <person name="Souza E.M."/>
        </authorList>
    </citation>
    <scope>NUCLEOTIDE SEQUENCE [LARGE SCALE GENOMIC DNA]</scope>
    <source>
        <strain evidence="2 3">CBS 131958</strain>
    </source>
</reference>
<organism evidence="2 3">
    <name type="scientific">Cyphellophora attinorum</name>
    <dbReference type="NCBI Taxonomy" id="1664694"/>
    <lineage>
        <taxon>Eukaryota</taxon>
        <taxon>Fungi</taxon>
        <taxon>Dikarya</taxon>
        <taxon>Ascomycota</taxon>
        <taxon>Pezizomycotina</taxon>
        <taxon>Eurotiomycetes</taxon>
        <taxon>Chaetothyriomycetidae</taxon>
        <taxon>Chaetothyriales</taxon>
        <taxon>Cyphellophoraceae</taxon>
        <taxon>Cyphellophora</taxon>
    </lineage>
</organism>
<dbReference type="VEuPathDB" id="FungiDB:AB675_8833"/>
<keyword evidence="3" id="KW-1185">Reference proteome</keyword>
<evidence type="ECO:0000313" key="3">
    <source>
        <dbReference type="Proteomes" id="UP000038010"/>
    </source>
</evidence>
<dbReference type="OrthoDB" id="5356476at2759"/>
<dbReference type="GeneID" id="28741194"/>
<dbReference type="Proteomes" id="UP000038010">
    <property type="component" value="Unassembled WGS sequence"/>
</dbReference>
<sequence>MPNLKVLELHLNVADQWPNAGIDIIKSLCHKLERLFISEQLVGRQHLRLVEVVTRQSFGKEPFRPQALYLPGNDDKKMKYAILYNKGLAFLGYQFAAEGVCYRVIEAAEDNSLVHTENYRHKTEIANNKKKNRGRVVPDRGERDDESMAIDMEALDSVDEDEFQKSAPERFRVGVIDESRDNTQIGIELLRLNGRLLDRERNKHSIRDGNALVQCGPDDEVAVRVGERPARRFPVIVAAADRGHWMCDSEDTTTSRGVGDDDITTDAVPLTREVDAINIAPVPLAAQLPISKFSSLPEFPPEASHLRALTLTSDIPLPEYQSLVSGGEYSLPVLPQSITHLTLELFSLGFPGRNPRYLSNLAVALPNLKSVTAFACLLDGLDDASRTDAERFFDTARGLRELHLIDTFVRPGYWTAVGKLLEKRAREEKEIQEATGDAASNCNNGTAAGGTQVVEVSYTYRGHSDSDFLARLHGEEMPLLIVPGLVGAGFGLVEEAEGDKSLGETAEDGNDGSKPSPAGGILPFASDSRATAALKKRFANFKQGELASLKVLNLGMWTLTVEDIKEILLAISPSQGKEETGLIDLTISVLLTQDWLSELMKVLGDSPATKALEGLEIIGVPSLSKPGGSASGPAKSTNRLTISWILVMKPGVVSKEEQRSFRKKMRRSLAVGSRD</sequence>
<accession>A0A0N1H9H3</accession>
<name>A0A0N1H9H3_9EURO</name>
<dbReference type="EMBL" id="LFJN01000003">
    <property type="protein sequence ID" value="KPI44277.1"/>
    <property type="molecule type" value="Genomic_DNA"/>
</dbReference>
<gene>
    <name evidence="2" type="ORF">AB675_8833</name>
</gene>
<evidence type="ECO:0000256" key="1">
    <source>
        <dbReference type="SAM" id="MobiDB-lite"/>
    </source>
</evidence>
<dbReference type="STRING" id="1664694.A0A0N1H9H3"/>
<feature type="region of interest" description="Disordered" evidence="1">
    <location>
        <begin position="500"/>
        <end position="520"/>
    </location>
</feature>
<dbReference type="AlphaFoldDB" id="A0A0N1H9H3"/>
<proteinExistence type="predicted"/>
<evidence type="ECO:0000313" key="2">
    <source>
        <dbReference type="EMBL" id="KPI44277.1"/>
    </source>
</evidence>
<protein>
    <submittedName>
        <fullName evidence="2">Uncharacterized protein</fullName>
    </submittedName>
</protein>
<comment type="caution">
    <text evidence="2">The sequence shown here is derived from an EMBL/GenBank/DDBJ whole genome shotgun (WGS) entry which is preliminary data.</text>
</comment>